<evidence type="ECO:0000313" key="2">
    <source>
        <dbReference type="Proteomes" id="UP001239994"/>
    </source>
</evidence>
<comment type="caution">
    <text evidence="1">The sequence shown here is derived from an EMBL/GenBank/DDBJ whole genome shotgun (WGS) entry which is preliminary data.</text>
</comment>
<sequence>MQWCIAACGDGTRVEWRALTAMSHVAPSPADERAASFLSTPGPSTAPLLVKQSNAAQITEPRRHYPGWRIPPVTPRLYGSDIPGVSVLRDQVRSSRSPRRGRFHFKKRVTVDSDGPWSRGRPWDADVVNAPPLLLARVQMERKSWRVV</sequence>
<organism evidence="1 2">
    <name type="scientific">Electrophorus voltai</name>
    <dbReference type="NCBI Taxonomy" id="2609070"/>
    <lineage>
        <taxon>Eukaryota</taxon>
        <taxon>Metazoa</taxon>
        <taxon>Chordata</taxon>
        <taxon>Craniata</taxon>
        <taxon>Vertebrata</taxon>
        <taxon>Euteleostomi</taxon>
        <taxon>Actinopterygii</taxon>
        <taxon>Neopterygii</taxon>
        <taxon>Teleostei</taxon>
        <taxon>Ostariophysi</taxon>
        <taxon>Gymnotiformes</taxon>
        <taxon>Gymnotoidei</taxon>
        <taxon>Gymnotidae</taxon>
        <taxon>Electrophorus</taxon>
    </lineage>
</organism>
<accession>A0AAD8YX38</accession>
<protein>
    <submittedName>
        <fullName evidence="1">Uncharacterized protein</fullName>
    </submittedName>
</protein>
<proteinExistence type="predicted"/>
<dbReference type="EMBL" id="JAROKS010000022">
    <property type="protein sequence ID" value="KAK1788632.1"/>
    <property type="molecule type" value="Genomic_DNA"/>
</dbReference>
<dbReference type="Proteomes" id="UP001239994">
    <property type="component" value="Unassembled WGS sequence"/>
</dbReference>
<name>A0AAD8YX38_9TELE</name>
<dbReference type="AlphaFoldDB" id="A0AAD8YX38"/>
<reference evidence="1" key="1">
    <citation type="submission" date="2023-03" db="EMBL/GenBank/DDBJ databases">
        <title>Electrophorus voltai genome.</title>
        <authorList>
            <person name="Bian C."/>
        </authorList>
    </citation>
    <scope>NUCLEOTIDE SEQUENCE</scope>
    <source>
        <strain evidence="1">CB-2022</strain>
        <tissue evidence="1">Muscle</tissue>
    </source>
</reference>
<evidence type="ECO:0000313" key="1">
    <source>
        <dbReference type="EMBL" id="KAK1788632.1"/>
    </source>
</evidence>
<gene>
    <name evidence="1" type="ORF">P4O66_002453</name>
</gene>
<keyword evidence="2" id="KW-1185">Reference proteome</keyword>